<dbReference type="GO" id="GO:0003700">
    <property type="term" value="F:DNA-binding transcription factor activity"/>
    <property type="evidence" value="ECO:0007669"/>
    <property type="project" value="TreeGrafter"/>
</dbReference>
<keyword evidence="3" id="KW-0804">Transcription</keyword>
<dbReference type="SUPFAM" id="SSF55781">
    <property type="entry name" value="GAF domain-like"/>
    <property type="match status" value="1"/>
</dbReference>
<name>A0A8J3UL46_9ACTN</name>
<dbReference type="PANTHER" id="PTHR30136:SF24">
    <property type="entry name" value="HTH-TYPE TRANSCRIPTIONAL REPRESSOR ALLR"/>
    <property type="match status" value="1"/>
</dbReference>
<evidence type="ECO:0008006" key="8">
    <source>
        <dbReference type="Google" id="ProtNLM"/>
    </source>
</evidence>
<reference evidence="6" key="1">
    <citation type="submission" date="2021-01" db="EMBL/GenBank/DDBJ databases">
        <title>Whole genome shotgun sequence of Planotetraspora silvatica NBRC 100141.</title>
        <authorList>
            <person name="Komaki H."/>
            <person name="Tamura T."/>
        </authorList>
    </citation>
    <scope>NUCLEOTIDE SEQUENCE</scope>
    <source>
        <strain evidence="6">NBRC 100141</strain>
    </source>
</reference>
<evidence type="ECO:0000256" key="1">
    <source>
        <dbReference type="ARBA" id="ARBA00023015"/>
    </source>
</evidence>
<dbReference type="InterPro" id="IPR036390">
    <property type="entry name" value="WH_DNA-bd_sf"/>
</dbReference>
<accession>A0A8J3UL46</accession>
<dbReference type="GO" id="GO:0003677">
    <property type="term" value="F:DNA binding"/>
    <property type="evidence" value="ECO:0007669"/>
    <property type="project" value="UniProtKB-KW"/>
</dbReference>
<dbReference type="Proteomes" id="UP000644610">
    <property type="component" value="Unassembled WGS sequence"/>
</dbReference>
<evidence type="ECO:0000313" key="6">
    <source>
        <dbReference type="EMBL" id="GII46450.1"/>
    </source>
</evidence>
<dbReference type="InterPro" id="IPR014757">
    <property type="entry name" value="Tscrpt_reg_IclR_C"/>
</dbReference>
<dbReference type="Gene3D" id="3.30.450.40">
    <property type="match status" value="1"/>
</dbReference>
<organism evidence="6 7">
    <name type="scientific">Planotetraspora silvatica</name>
    <dbReference type="NCBI Taxonomy" id="234614"/>
    <lineage>
        <taxon>Bacteria</taxon>
        <taxon>Bacillati</taxon>
        <taxon>Actinomycetota</taxon>
        <taxon>Actinomycetes</taxon>
        <taxon>Streptosporangiales</taxon>
        <taxon>Streptosporangiaceae</taxon>
        <taxon>Planotetraspora</taxon>
    </lineage>
</organism>
<dbReference type="RefSeq" id="WP_203974306.1">
    <property type="nucleotide sequence ID" value="NZ_BAAAKY010000033.1"/>
</dbReference>
<dbReference type="SMART" id="SM00346">
    <property type="entry name" value="HTH_ICLR"/>
    <property type="match status" value="1"/>
</dbReference>
<dbReference type="SUPFAM" id="SSF46785">
    <property type="entry name" value="Winged helix' DNA-binding domain"/>
    <property type="match status" value="1"/>
</dbReference>
<evidence type="ECO:0000259" key="4">
    <source>
        <dbReference type="PROSITE" id="PS51077"/>
    </source>
</evidence>
<evidence type="ECO:0000313" key="7">
    <source>
        <dbReference type="Proteomes" id="UP000644610"/>
    </source>
</evidence>
<dbReference type="InterPro" id="IPR029016">
    <property type="entry name" value="GAF-like_dom_sf"/>
</dbReference>
<dbReference type="Gene3D" id="1.10.10.10">
    <property type="entry name" value="Winged helix-like DNA-binding domain superfamily/Winged helix DNA-binding domain"/>
    <property type="match status" value="1"/>
</dbReference>
<protein>
    <recommendedName>
        <fullName evidence="8">IclR family transcriptional regulator</fullName>
    </recommendedName>
</protein>
<gene>
    <name evidence="6" type="ORF">Psi02_28740</name>
</gene>
<evidence type="ECO:0000256" key="2">
    <source>
        <dbReference type="ARBA" id="ARBA00023125"/>
    </source>
</evidence>
<feature type="domain" description="IclR-ED" evidence="5">
    <location>
        <begin position="63"/>
        <end position="237"/>
    </location>
</feature>
<dbReference type="EMBL" id="BOOQ01000017">
    <property type="protein sequence ID" value="GII46450.1"/>
    <property type="molecule type" value="Genomic_DNA"/>
</dbReference>
<sequence length="238" mass="25388">MSVAGRLLSVLGAFQDGPETLRLSDIAERTGLPLPTALRMVRELVLWGGLERQRDGTYRVGTRLWALGELTPCLRRLRATGRPFLRELHDVTRSAARLFVLDGHHAMVLDELGSPVLYGSRLPAHATAAGRVLLADAPETVVRESLAKPARLTPYTITNVDVLAQRLQAVREGGVAASHEEWRQGVVCLAVPVTAGDVGTVAALSVSAPPAVAAGQTGRITRALVAAAARMSRSLDQT</sequence>
<dbReference type="InterPro" id="IPR050707">
    <property type="entry name" value="HTH_MetabolicPath_Reg"/>
</dbReference>
<evidence type="ECO:0000256" key="3">
    <source>
        <dbReference type="ARBA" id="ARBA00023163"/>
    </source>
</evidence>
<keyword evidence="1" id="KW-0805">Transcription regulation</keyword>
<dbReference type="PANTHER" id="PTHR30136">
    <property type="entry name" value="HELIX-TURN-HELIX TRANSCRIPTIONAL REGULATOR, ICLR FAMILY"/>
    <property type="match status" value="1"/>
</dbReference>
<comment type="caution">
    <text evidence="6">The sequence shown here is derived from an EMBL/GenBank/DDBJ whole genome shotgun (WGS) entry which is preliminary data.</text>
</comment>
<dbReference type="AlphaFoldDB" id="A0A8J3UL46"/>
<proteinExistence type="predicted"/>
<dbReference type="Pfam" id="PF09339">
    <property type="entry name" value="HTH_IclR"/>
    <property type="match status" value="1"/>
</dbReference>
<keyword evidence="7" id="KW-1185">Reference proteome</keyword>
<evidence type="ECO:0000259" key="5">
    <source>
        <dbReference type="PROSITE" id="PS51078"/>
    </source>
</evidence>
<dbReference type="PROSITE" id="PS51078">
    <property type="entry name" value="ICLR_ED"/>
    <property type="match status" value="1"/>
</dbReference>
<dbReference type="GO" id="GO:0045892">
    <property type="term" value="P:negative regulation of DNA-templated transcription"/>
    <property type="evidence" value="ECO:0007669"/>
    <property type="project" value="TreeGrafter"/>
</dbReference>
<dbReference type="Pfam" id="PF01614">
    <property type="entry name" value="IclR_C"/>
    <property type="match status" value="1"/>
</dbReference>
<dbReference type="InterPro" id="IPR036388">
    <property type="entry name" value="WH-like_DNA-bd_sf"/>
</dbReference>
<dbReference type="PROSITE" id="PS51077">
    <property type="entry name" value="HTH_ICLR"/>
    <property type="match status" value="1"/>
</dbReference>
<dbReference type="InterPro" id="IPR005471">
    <property type="entry name" value="Tscrpt_reg_IclR_N"/>
</dbReference>
<feature type="domain" description="HTH iclR-type" evidence="4">
    <location>
        <begin position="1"/>
        <end position="62"/>
    </location>
</feature>
<keyword evidence="2" id="KW-0238">DNA-binding</keyword>